<comment type="caution">
    <text evidence="1">The sequence shown here is derived from an EMBL/GenBank/DDBJ whole genome shotgun (WGS) entry which is preliminary data.</text>
</comment>
<evidence type="ECO:0000313" key="2">
    <source>
        <dbReference type="Proteomes" id="UP001153678"/>
    </source>
</evidence>
<accession>A0A9W4SWQ3</accession>
<sequence length="49" mass="5619">MAFNDNVDEVDEELVNEVDLQESNLDEVICTDDINSKLVEALESFKQCR</sequence>
<protein>
    <submittedName>
        <fullName evidence="1">2413_t:CDS:1</fullName>
    </submittedName>
</protein>
<dbReference type="AlphaFoldDB" id="A0A9W4SWQ3"/>
<feature type="non-terminal residue" evidence="1">
    <location>
        <position position="49"/>
    </location>
</feature>
<keyword evidence="2" id="KW-1185">Reference proteome</keyword>
<reference evidence="1" key="1">
    <citation type="submission" date="2022-08" db="EMBL/GenBank/DDBJ databases">
        <authorList>
            <person name="Kallberg Y."/>
            <person name="Tangrot J."/>
            <person name="Rosling A."/>
        </authorList>
    </citation>
    <scope>NUCLEOTIDE SEQUENCE</scope>
    <source>
        <strain evidence="1">Wild A</strain>
    </source>
</reference>
<organism evidence="1 2">
    <name type="scientific">Funneliformis geosporum</name>
    <dbReference type="NCBI Taxonomy" id="1117311"/>
    <lineage>
        <taxon>Eukaryota</taxon>
        <taxon>Fungi</taxon>
        <taxon>Fungi incertae sedis</taxon>
        <taxon>Mucoromycota</taxon>
        <taxon>Glomeromycotina</taxon>
        <taxon>Glomeromycetes</taxon>
        <taxon>Glomerales</taxon>
        <taxon>Glomeraceae</taxon>
        <taxon>Funneliformis</taxon>
    </lineage>
</organism>
<proteinExistence type="predicted"/>
<evidence type="ECO:0000313" key="1">
    <source>
        <dbReference type="EMBL" id="CAI2186208.1"/>
    </source>
</evidence>
<gene>
    <name evidence="1" type="ORF">FWILDA_LOCUS12460</name>
</gene>
<dbReference type="Proteomes" id="UP001153678">
    <property type="component" value="Unassembled WGS sequence"/>
</dbReference>
<dbReference type="EMBL" id="CAMKVN010004042">
    <property type="protein sequence ID" value="CAI2186208.1"/>
    <property type="molecule type" value="Genomic_DNA"/>
</dbReference>
<name>A0A9W4SWQ3_9GLOM</name>